<dbReference type="EMBL" id="BMMS01000016">
    <property type="protein sequence ID" value="GGO91446.1"/>
    <property type="molecule type" value="Genomic_DNA"/>
</dbReference>
<dbReference type="SUPFAM" id="SSF53850">
    <property type="entry name" value="Periplasmic binding protein-like II"/>
    <property type="match status" value="1"/>
</dbReference>
<dbReference type="InterPro" id="IPR000847">
    <property type="entry name" value="LysR_HTH_N"/>
</dbReference>
<feature type="domain" description="HTH lysR-type" evidence="5">
    <location>
        <begin position="1"/>
        <end position="51"/>
    </location>
</feature>
<dbReference type="Gene3D" id="3.40.190.10">
    <property type="entry name" value="Periplasmic binding protein-like II"/>
    <property type="match status" value="2"/>
</dbReference>
<dbReference type="PANTHER" id="PTHR30346:SF29">
    <property type="entry name" value="LYSR SUBSTRATE-BINDING"/>
    <property type="match status" value="1"/>
</dbReference>
<dbReference type="GO" id="GO:0032993">
    <property type="term" value="C:protein-DNA complex"/>
    <property type="evidence" value="ECO:0007669"/>
    <property type="project" value="TreeGrafter"/>
</dbReference>
<sequence length="300" mass="31694">MLREVARRGSFTAGGQALGFTQSAVSRQVSALEDELGTRLFDRLPRGVRLTEEGRAALVHAEAALERLDAARRDIAALRGLAAGRLRMGAFPTAETELVPRATAAFRTAHPAVSVGVTEGPTHELVGLLRTGEIDLAVITAHPDRVAELPPLALRHLLDDPILVAPPQRHPLAHRGVLGLGELAEETWIADGDTAEETLLSACLRKGFRPRIDYVAREWTAKQGFVAAGLAITLVPSLASSAVRPDIVLAALHPDDAPIRAVYTATAPGVAASASVEGFVPFLVEAAAAMRERAPGRPGT</sequence>
<dbReference type="AlphaFoldDB" id="A0A918DZX5"/>
<dbReference type="RefSeq" id="WP_229698581.1">
    <property type="nucleotide sequence ID" value="NZ_BMMS01000016.1"/>
</dbReference>
<proteinExistence type="inferred from homology"/>
<dbReference type="InterPro" id="IPR036390">
    <property type="entry name" value="WH_DNA-bd_sf"/>
</dbReference>
<gene>
    <name evidence="6" type="primary">gltC</name>
    <name evidence="6" type="ORF">GCM10012280_39310</name>
</gene>
<evidence type="ECO:0000256" key="2">
    <source>
        <dbReference type="ARBA" id="ARBA00023015"/>
    </source>
</evidence>
<dbReference type="PROSITE" id="PS50931">
    <property type="entry name" value="HTH_LYSR"/>
    <property type="match status" value="1"/>
</dbReference>
<keyword evidence="3" id="KW-0238">DNA-binding</keyword>
<name>A0A918DZX5_9ACTN</name>
<organism evidence="6 7">
    <name type="scientific">Wenjunlia tyrosinilytica</name>
    <dbReference type="NCBI Taxonomy" id="1544741"/>
    <lineage>
        <taxon>Bacteria</taxon>
        <taxon>Bacillati</taxon>
        <taxon>Actinomycetota</taxon>
        <taxon>Actinomycetes</taxon>
        <taxon>Kitasatosporales</taxon>
        <taxon>Streptomycetaceae</taxon>
        <taxon>Wenjunlia</taxon>
    </lineage>
</organism>
<dbReference type="Pfam" id="PF00126">
    <property type="entry name" value="HTH_1"/>
    <property type="match status" value="1"/>
</dbReference>
<dbReference type="SUPFAM" id="SSF46785">
    <property type="entry name" value="Winged helix' DNA-binding domain"/>
    <property type="match status" value="1"/>
</dbReference>
<keyword evidence="4" id="KW-0804">Transcription</keyword>
<dbReference type="FunFam" id="1.10.10.10:FF:000001">
    <property type="entry name" value="LysR family transcriptional regulator"/>
    <property type="match status" value="1"/>
</dbReference>
<evidence type="ECO:0000256" key="1">
    <source>
        <dbReference type="ARBA" id="ARBA00009437"/>
    </source>
</evidence>
<dbReference type="GO" id="GO:0003677">
    <property type="term" value="F:DNA binding"/>
    <property type="evidence" value="ECO:0007669"/>
    <property type="project" value="UniProtKB-KW"/>
</dbReference>
<reference evidence="6" key="1">
    <citation type="journal article" date="2014" name="Int. J. Syst. Evol. Microbiol.">
        <title>Complete genome sequence of Corynebacterium casei LMG S-19264T (=DSM 44701T), isolated from a smear-ripened cheese.</title>
        <authorList>
            <consortium name="US DOE Joint Genome Institute (JGI-PGF)"/>
            <person name="Walter F."/>
            <person name="Albersmeier A."/>
            <person name="Kalinowski J."/>
            <person name="Ruckert C."/>
        </authorList>
    </citation>
    <scope>NUCLEOTIDE SEQUENCE</scope>
    <source>
        <strain evidence="6">CGMCC 4.7201</strain>
    </source>
</reference>
<evidence type="ECO:0000256" key="3">
    <source>
        <dbReference type="ARBA" id="ARBA00023125"/>
    </source>
</evidence>
<evidence type="ECO:0000313" key="6">
    <source>
        <dbReference type="EMBL" id="GGO91446.1"/>
    </source>
</evidence>
<comment type="caution">
    <text evidence="6">The sequence shown here is derived from an EMBL/GenBank/DDBJ whole genome shotgun (WGS) entry which is preliminary data.</text>
</comment>
<dbReference type="GO" id="GO:0003700">
    <property type="term" value="F:DNA-binding transcription factor activity"/>
    <property type="evidence" value="ECO:0007669"/>
    <property type="project" value="InterPro"/>
</dbReference>
<dbReference type="PRINTS" id="PR00039">
    <property type="entry name" value="HTHLYSR"/>
</dbReference>
<dbReference type="Gene3D" id="1.10.10.10">
    <property type="entry name" value="Winged helix-like DNA-binding domain superfamily/Winged helix DNA-binding domain"/>
    <property type="match status" value="1"/>
</dbReference>
<protein>
    <submittedName>
        <fullName evidence="6">LysR family transcriptional regulator</fullName>
    </submittedName>
</protein>
<dbReference type="InterPro" id="IPR036388">
    <property type="entry name" value="WH-like_DNA-bd_sf"/>
</dbReference>
<dbReference type="InterPro" id="IPR005119">
    <property type="entry name" value="LysR_subst-bd"/>
</dbReference>
<accession>A0A918DZX5</accession>
<dbReference type="Pfam" id="PF03466">
    <property type="entry name" value="LysR_substrate"/>
    <property type="match status" value="1"/>
</dbReference>
<dbReference type="PANTHER" id="PTHR30346">
    <property type="entry name" value="TRANSCRIPTIONAL DUAL REGULATOR HCAR-RELATED"/>
    <property type="match status" value="1"/>
</dbReference>
<evidence type="ECO:0000259" key="5">
    <source>
        <dbReference type="PROSITE" id="PS50931"/>
    </source>
</evidence>
<keyword evidence="2" id="KW-0805">Transcription regulation</keyword>
<keyword evidence="7" id="KW-1185">Reference proteome</keyword>
<dbReference type="Proteomes" id="UP000641932">
    <property type="component" value="Unassembled WGS sequence"/>
</dbReference>
<dbReference type="CDD" id="cd08423">
    <property type="entry name" value="PBP2_LTTR_like_6"/>
    <property type="match status" value="1"/>
</dbReference>
<evidence type="ECO:0000313" key="7">
    <source>
        <dbReference type="Proteomes" id="UP000641932"/>
    </source>
</evidence>
<comment type="similarity">
    <text evidence="1">Belongs to the LysR transcriptional regulatory family.</text>
</comment>
<evidence type="ECO:0000256" key="4">
    <source>
        <dbReference type="ARBA" id="ARBA00023163"/>
    </source>
</evidence>
<reference evidence="6" key="2">
    <citation type="submission" date="2020-09" db="EMBL/GenBank/DDBJ databases">
        <authorList>
            <person name="Sun Q."/>
            <person name="Zhou Y."/>
        </authorList>
    </citation>
    <scope>NUCLEOTIDE SEQUENCE</scope>
    <source>
        <strain evidence="6">CGMCC 4.7201</strain>
    </source>
</reference>